<dbReference type="PANTHER" id="PTHR39181:SF1">
    <property type="entry name" value="TYROSINE-PROTEIN PHOSPHATASE YWQE"/>
    <property type="match status" value="1"/>
</dbReference>
<dbReference type="Proteomes" id="UP001500141">
    <property type="component" value="Unassembled WGS sequence"/>
</dbReference>
<evidence type="ECO:0000313" key="5">
    <source>
        <dbReference type="EMBL" id="GAA4771945.1"/>
    </source>
</evidence>
<name>A0ABP9A1W6_9FLAO</name>
<evidence type="ECO:0000256" key="4">
    <source>
        <dbReference type="ARBA" id="ARBA00051722"/>
    </source>
</evidence>
<dbReference type="Pfam" id="PF19567">
    <property type="entry name" value="CpsB_CapC"/>
    <property type="match status" value="1"/>
</dbReference>
<proteinExistence type="inferred from homology"/>
<comment type="similarity">
    <text evidence="1">Belongs to the metallo-dependent hydrolases superfamily. CpsB/CapC family.</text>
</comment>
<accession>A0ABP9A1W6</accession>
<comment type="caution">
    <text evidence="5">The sequence shown here is derived from an EMBL/GenBank/DDBJ whole genome shotgun (WGS) entry which is preliminary data.</text>
</comment>
<evidence type="ECO:0000313" key="6">
    <source>
        <dbReference type="Proteomes" id="UP001500141"/>
    </source>
</evidence>
<sequence length="244" mass="28197">MLSFFKSKPVLKDIIPNNYVDIHSHILFGIDDGAKTIEDTEYLTSELEKIGFKKFITTPHTFAGFWDNTKDGILAKEKETLELLSSKNISINLKAASEYLIDDHFVSLFKKGEILTLKDNLVLVEMSYLNAPINLYDILFDLQVAGYKPVLAHPERYLFYHKNFDEYKKLKNAGCYFQLNMLSTVGYYGNEVTETAKKLLEKGLYDFAGSDVHHQKHIKAFENKVLFKDTKVLEEVIRNNNFFK</sequence>
<gene>
    <name evidence="5" type="ORF">GCM10023230_22890</name>
</gene>
<organism evidence="5 6">
    <name type="scientific">Flavobacterium hankyongi</name>
    <dbReference type="NCBI Taxonomy" id="1176532"/>
    <lineage>
        <taxon>Bacteria</taxon>
        <taxon>Pseudomonadati</taxon>
        <taxon>Bacteroidota</taxon>
        <taxon>Flavobacteriia</taxon>
        <taxon>Flavobacteriales</taxon>
        <taxon>Flavobacteriaceae</taxon>
        <taxon>Flavobacterium</taxon>
    </lineage>
</organism>
<reference evidence="6" key="1">
    <citation type="journal article" date="2019" name="Int. J. Syst. Evol. Microbiol.">
        <title>The Global Catalogue of Microorganisms (GCM) 10K type strain sequencing project: providing services to taxonomists for standard genome sequencing and annotation.</title>
        <authorList>
            <consortium name="The Broad Institute Genomics Platform"/>
            <consortium name="The Broad Institute Genome Sequencing Center for Infectious Disease"/>
            <person name="Wu L."/>
            <person name="Ma J."/>
        </authorList>
    </citation>
    <scope>NUCLEOTIDE SEQUENCE [LARGE SCALE GENOMIC DNA]</scope>
    <source>
        <strain evidence="6">JCM 18198</strain>
    </source>
</reference>
<dbReference type="InterPro" id="IPR016667">
    <property type="entry name" value="Caps_polysacc_synth_CpsB/CapC"/>
</dbReference>
<keyword evidence="6" id="KW-1185">Reference proteome</keyword>
<evidence type="ECO:0000256" key="3">
    <source>
        <dbReference type="ARBA" id="ARBA00022801"/>
    </source>
</evidence>
<dbReference type="SUPFAM" id="SSF89550">
    <property type="entry name" value="PHP domain-like"/>
    <property type="match status" value="1"/>
</dbReference>
<evidence type="ECO:0000256" key="2">
    <source>
        <dbReference type="ARBA" id="ARBA00013064"/>
    </source>
</evidence>
<dbReference type="RefSeq" id="WP_264544645.1">
    <property type="nucleotide sequence ID" value="NZ_BAABIP010000018.1"/>
</dbReference>
<protein>
    <recommendedName>
        <fullName evidence="2">protein-tyrosine-phosphatase</fullName>
        <ecNumber evidence="2">3.1.3.48</ecNumber>
    </recommendedName>
</protein>
<dbReference type="PIRSF" id="PIRSF016557">
    <property type="entry name" value="Caps_synth_CpsB"/>
    <property type="match status" value="1"/>
</dbReference>
<evidence type="ECO:0000256" key="1">
    <source>
        <dbReference type="ARBA" id="ARBA00005750"/>
    </source>
</evidence>
<dbReference type="Gene3D" id="3.20.20.140">
    <property type="entry name" value="Metal-dependent hydrolases"/>
    <property type="match status" value="1"/>
</dbReference>
<comment type="catalytic activity">
    <reaction evidence="4">
        <text>O-phospho-L-tyrosyl-[protein] + H2O = L-tyrosyl-[protein] + phosphate</text>
        <dbReference type="Rhea" id="RHEA:10684"/>
        <dbReference type="Rhea" id="RHEA-COMP:10136"/>
        <dbReference type="Rhea" id="RHEA-COMP:20101"/>
        <dbReference type="ChEBI" id="CHEBI:15377"/>
        <dbReference type="ChEBI" id="CHEBI:43474"/>
        <dbReference type="ChEBI" id="CHEBI:46858"/>
        <dbReference type="ChEBI" id="CHEBI:61978"/>
        <dbReference type="EC" id="3.1.3.48"/>
    </reaction>
</comment>
<dbReference type="EMBL" id="BAABIP010000018">
    <property type="protein sequence ID" value="GAA4771945.1"/>
    <property type="molecule type" value="Genomic_DNA"/>
</dbReference>
<dbReference type="PANTHER" id="PTHR39181">
    <property type="entry name" value="TYROSINE-PROTEIN PHOSPHATASE YWQE"/>
    <property type="match status" value="1"/>
</dbReference>
<dbReference type="InterPro" id="IPR016195">
    <property type="entry name" value="Pol/histidinol_Pase-like"/>
</dbReference>
<keyword evidence="3" id="KW-0378">Hydrolase</keyword>
<dbReference type="EC" id="3.1.3.48" evidence="2"/>